<evidence type="ECO:0000256" key="2">
    <source>
        <dbReference type="SAM" id="MobiDB-lite"/>
    </source>
</evidence>
<organism evidence="5 6">
    <name type="scientific">Ancrocorticia populi</name>
    <dbReference type="NCBI Taxonomy" id="2175228"/>
    <lineage>
        <taxon>Bacteria</taxon>
        <taxon>Bacillati</taxon>
        <taxon>Actinomycetota</taxon>
        <taxon>Actinomycetes</taxon>
        <taxon>Actinomycetales</taxon>
        <taxon>Actinomycetaceae</taxon>
        <taxon>Ancrocorticia</taxon>
    </lineage>
</organism>
<feature type="signal peptide" evidence="4">
    <location>
        <begin position="1"/>
        <end position="22"/>
    </location>
</feature>
<feature type="compositionally biased region" description="Low complexity" evidence="2">
    <location>
        <begin position="801"/>
        <end position="816"/>
    </location>
</feature>
<dbReference type="AlphaFoldDB" id="A0A2V1K7D3"/>
<dbReference type="InterPro" id="IPR017850">
    <property type="entry name" value="Alkaline_phosphatase_core_sf"/>
</dbReference>
<evidence type="ECO:0000256" key="3">
    <source>
        <dbReference type="SAM" id="Phobius"/>
    </source>
</evidence>
<sequence>MLKRVLILLVSCLFLPTTAASASSDQDNVVVILTGGLTWNRLDAENYPHLEQLATNGTVANMAPMPLSGVSCPFDSWLEISAGRQVYPSAQSMITCPQPKVNAGHQITFWGQSLQALAIDPTLTLERTAGAAPGTFGDSVSDVSSQAVGTGGAYVLAPQSGIVPENYVEAPSDNTELASIVSQSASDNALTVVDADTHSYKNDLQRESSQRKAENQTRLAQGLPPLPDPNRAPDDETEEPPVIEETPEPEFPEEGMSFEDAIQSLETAQTEESRENYEDSRDAMREELTEDNAARVDTVLGEVPEGTQVLVASLTDFGNDRALQIAISGTVGDQGEGALGTSGTTRQTGLIHETDIAPTILDMLGLDSTDVTGAPITSNSDSATLAERTTVLSDNAVHSSEMLANRGLFLRFVTNTAIGFFLLSLVLFMQPVYRRFPLRRVWSWLGYTLASVPVSSLLINLLSWWNTSNPPLALIGGSWLLAGGIGLICLNLQRLRNTAPLLAISGLTAGVLLLDTATGSHLMADSPMGFNILTAARFYGLGNEAYSLLATGALVILSFLGVWISGRTSARISGRNWALAVIGFLGLIVAAIDAMPSMGADFGGALSFLPALIVLMMLIGKIRVSWGKALGIVGITGLLAAGLAFVDWLRPAAERTHLGRFFDSVLQGELWDILIRKGGTNLRLLFSSTHRWVTLAALLLVLLVLLQILRKHAVMDAGEPIDKGWKPTWWNHIRMSYLSAWGWLAPTEISGHASAALKPALISIAVCTTLAFALNDSGIVIPGMAAILLLPLLVGFVQGEQDSSSSQKQNSPSEPEVTQEPKLASGAPRR</sequence>
<reference evidence="6" key="1">
    <citation type="submission" date="2018-05" db="EMBL/GenBank/DDBJ databases">
        <authorList>
            <person name="Li Y."/>
        </authorList>
    </citation>
    <scope>NUCLEOTIDE SEQUENCE [LARGE SCALE GENOMIC DNA]</scope>
    <source>
        <strain evidence="6">sk1b4</strain>
    </source>
</reference>
<keyword evidence="1" id="KW-0175">Coiled coil</keyword>
<feature type="transmembrane region" description="Helical" evidence="3">
    <location>
        <begin position="692"/>
        <end position="709"/>
    </location>
</feature>
<feature type="compositionally biased region" description="Basic and acidic residues" evidence="2">
    <location>
        <begin position="198"/>
        <end position="215"/>
    </location>
</feature>
<feature type="transmembrane region" description="Helical" evidence="3">
    <location>
        <begin position="544"/>
        <end position="565"/>
    </location>
</feature>
<keyword evidence="6" id="KW-1185">Reference proteome</keyword>
<name>A0A2V1K7D3_9ACTO</name>
<gene>
    <name evidence="5" type="ORF">DD236_00955</name>
</gene>
<evidence type="ECO:0000256" key="1">
    <source>
        <dbReference type="SAM" id="Coils"/>
    </source>
</evidence>
<keyword evidence="4" id="KW-0732">Signal</keyword>
<evidence type="ECO:0000313" key="5">
    <source>
        <dbReference type="EMBL" id="PWF27013.1"/>
    </source>
</evidence>
<feature type="transmembrane region" description="Helical" evidence="3">
    <location>
        <begin position="577"/>
        <end position="596"/>
    </location>
</feature>
<keyword evidence="3" id="KW-1133">Transmembrane helix</keyword>
<feature type="transmembrane region" description="Helical" evidence="3">
    <location>
        <begin position="471"/>
        <end position="490"/>
    </location>
</feature>
<accession>A0A2V1K7D3</accession>
<feature type="transmembrane region" description="Helical" evidence="3">
    <location>
        <begin position="441"/>
        <end position="465"/>
    </location>
</feature>
<feature type="chain" id="PRO_5015935454" evidence="4">
    <location>
        <begin position="23"/>
        <end position="830"/>
    </location>
</feature>
<comment type="caution">
    <text evidence="5">The sequence shown here is derived from an EMBL/GenBank/DDBJ whole genome shotgun (WGS) entry which is preliminary data.</text>
</comment>
<feature type="region of interest" description="Disordered" evidence="2">
    <location>
        <begin position="198"/>
        <end position="253"/>
    </location>
</feature>
<dbReference type="EMBL" id="QETB01000001">
    <property type="protein sequence ID" value="PWF27013.1"/>
    <property type="molecule type" value="Genomic_DNA"/>
</dbReference>
<keyword evidence="3" id="KW-0812">Transmembrane</keyword>
<evidence type="ECO:0000256" key="4">
    <source>
        <dbReference type="SAM" id="SignalP"/>
    </source>
</evidence>
<feature type="transmembrane region" description="Helical" evidence="3">
    <location>
        <begin position="408"/>
        <end position="429"/>
    </location>
</feature>
<proteinExistence type="predicted"/>
<feature type="transmembrane region" description="Helical" evidence="3">
    <location>
        <begin position="779"/>
        <end position="797"/>
    </location>
</feature>
<keyword evidence="3" id="KW-0472">Membrane</keyword>
<feature type="region of interest" description="Disordered" evidence="2">
    <location>
        <begin position="801"/>
        <end position="830"/>
    </location>
</feature>
<evidence type="ECO:0000313" key="6">
    <source>
        <dbReference type="Proteomes" id="UP000245283"/>
    </source>
</evidence>
<feature type="transmembrane region" description="Helical" evidence="3">
    <location>
        <begin position="502"/>
        <end position="524"/>
    </location>
</feature>
<dbReference type="Proteomes" id="UP000245283">
    <property type="component" value="Unassembled WGS sequence"/>
</dbReference>
<protein>
    <submittedName>
        <fullName evidence="5">Uncharacterized protein</fullName>
    </submittedName>
</protein>
<feature type="transmembrane region" description="Helical" evidence="3">
    <location>
        <begin position="602"/>
        <end position="622"/>
    </location>
</feature>
<dbReference type="SUPFAM" id="SSF53649">
    <property type="entry name" value="Alkaline phosphatase-like"/>
    <property type="match status" value="1"/>
</dbReference>
<feature type="coiled-coil region" evidence="1">
    <location>
        <begin position="267"/>
        <end position="294"/>
    </location>
</feature>
<feature type="transmembrane region" description="Helical" evidence="3">
    <location>
        <begin position="629"/>
        <end position="649"/>
    </location>
</feature>
<feature type="compositionally biased region" description="Acidic residues" evidence="2">
    <location>
        <begin position="235"/>
        <end position="253"/>
    </location>
</feature>